<organism evidence="1 2">
    <name type="scientific">Callosobruchus maculatus</name>
    <name type="common">Southern cowpea weevil</name>
    <name type="synonym">Pulse bruchid</name>
    <dbReference type="NCBI Taxonomy" id="64391"/>
    <lineage>
        <taxon>Eukaryota</taxon>
        <taxon>Metazoa</taxon>
        <taxon>Ecdysozoa</taxon>
        <taxon>Arthropoda</taxon>
        <taxon>Hexapoda</taxon>
        <taxon>Insecta</taxon>
        <taxon>Pterygota</taxon>
        <taxon>Neoptera</taxon>
        <taxon>Endopterygota</taxon>
        <taxon>Coleoptera</taxon>
        <taxon>Polyphaga</taxon>
        <taxon>Cucujiformia</taxon>
        <taxon>Chrysomeloidea</taxon>
        <taxon>Chrysomelidae</taxon>
        <taxon>Bruchinae</taxon>
        <taxon>Bruchini</taxon>
        <taxon>Callosobruchus</taxon>
    </lineage>
</organism>
<name>A0A653CL89_CALMS</name>
<proteinExistence type="predicted"/>
<sequence>MALALKACERIRLYPFLLNLRFSSQAASNRKGLVLGVYTNKNEDGVELTPAAECYNEITQGKLVDQIKLSASPASS</sequence>
<gene>
    <name evidence="1" type="ORF">CALMAC_LOCUS9944</name>
</gene>
<evidence type="ECO:0000313" key="2">
    <source>
        <dbReference type="Proteomes" id="UP000410492"/>
    </source>
</evidence>
<dbReference type="OrthoDB" id="273771at2759"/>
<protein>
    <submittedName>
        <fullName evidence="1">Uncharacterized protein</fullName>
    </submittedName>
</protein>
<dbReference type="AlphaFoldDB" id="A0A653CL89"/>
<dbReference type="Proteomes" id="UP000410492">
    <property type="component" value="Unassembled WGS sequence"/>
</dbReference>
<dbReference type="InterPro" id="IPR043472">
    <property type="entry name" value="Macro_dom-like"/>
</dbReference>
<dbReference type="EMBL" id="CAACVG010008108">
    <property type="protein sequence ID" value="VEN48525.1"/>
    <property type="molecule type" value="Genomic_DNA"/>
</dbReference>
<accession>A0A653CL89</accession>
<dbReference type="Gene3D" id="3.40.220.10">
    <property type="entry name" value="Leucine Aminopeptidase, subunit E, domain 1"/>
    <property type="match status" value="1"/>
</dbReference>
<keyword evidence="2" id="KW-1185">Reference proteome</keyword>
<evidence type="ECO:0000313" key="1">
    <source>
        <dbReference type="EMBL" id="VEN48525.1"/>
    </source>
</evidence>
<reference evidence="1 2" key="1">
    <citation type="submission" date="2019-01" db="EMBL/GenBank/DDBJ databases">
        <authorList>
            <person name="Sayadi A."/>
        </authorList>
    </citation>
    <scope>NUCLEOTIDE SEQUENCE [LARGE SCALE GENOMIC DNA]</scope>
</reference>